<evidence type="ECO:0000313" key="3">
    <source>
        <dbReference type="Proteomes" id="UP000217465"/>
    </source>
</evidence>
<dbReference type="Proteomes" id="UP000217465">
    <property type="component" value="Unassembled WGS sequence"/>
</dbReference>
<dbReference type="EMBL" id="NSGR01000003">
    <property type="protein sequence ID" value="PCH14135.1"/>
    <property type="molecule type" value="Genomic_DNA"/>
</dbReference>
<organism evidence="1 3">
    <name type="scientific">Streptococcus parauberis</name>
    <dbReference type="NCBI Taxonomy" id="1348"/>
    <lineage>
        <taxon>Bacteria</taxon>
        <taxon>Bacillati</taxon>
        <taxon>Bacillota</taxon>
        <taxon>Bacilli</taxon>
        <taxon>Lactobacillales</taxon>
        <taxon>Streptococcaceae</taxon>
        <taxon>Streptococcus</taxon>
    </lineage>
</organism>
<evidence type="ECO:0000313" key="2">
    <source>
        <dbReference type="EMBL" id="PCH14135.1"/>
    </source>
</evidence>
<dbReference type="EMBL" id="NSGR01000004">
    <property type="protein sequence ID" value="PCH13869.1"/>
    <property type="molecule type" value="Genomic_DNA"/>
</dbReference>
<gene>
    <name evidence="2" type="ORF">A9Y57_00137</name>
    <name evidence="1" type="ORF">A9Y57_00503</name>
</gene>
<sequence length="187" mass="21936">MMMTSWNNERGKELRVVLFTSRNKDNKELPFFKERTKAFLTTRTIEELKDEFDLFVEKGRLKETSRFYISVNERDNSKVQKALMHYLLDNDINMASLPSKIASVASKKENALTNKWMFDYDDDKSKIDEFIADVTELYLDVPEKFETPNGYAVVVKHGFDTRELLKKWGKVELKRDAMLCIDSAKLI</sequence>
<comment type="caution">
    <text evidence="1">The sequence shown here is derived from an EMBL/GenBank/DDBJ whole genome shotgun (WGS) entry which is preliminary data.</text>
</comment>
<proteinExistence type="predicted"/>
<dbReference type="AlphaFoldDB" id="A0A854WPV9"/>
<name>A0A854WPV9_9STRE</name>
<accession>A0A854WPV9</accession>
<evidence type="ECO:0000313" key="1">
    <source>
        <dbReference type="EMBL" id="PCH13869.1"/>
    </source>
</evidence>
<dbReference type="RefSeq" id="WP_219565297.1">
    <property type="nucleotide sequence ID" value="NZ_NSGR01000003.1"/>
</dbReference>
<reference evidence="1 3" key="1">
    <citation type="submission" date="2016-06" db="EMBL/GenBank/DDBJ databases">
        <authorList>
            <person name="Haines A.N."/>
            <person name="Council K.R."/>
        </authorList>
    </citation>
    <scope>NUCLEOTIDE SEQUENCE [LARGE SCALE GENOMIC DNA]</scope>
    <source>
        <strain evidence="1 3">SP158-29</strain>
    </source>
</reference>
<protein>
    <submittedName>
        <fullName evidence="1">Uncharacterized protein</fullName>
    </submittedName>
</protein>